<dbReference type="OMA" id="HETPYIE"/>
<organism evidence="1 2">
    <name type="scientific">Verticillium dahliae (strain VdLs.17 / ATCC MYA-4575 / FGSC 10137)</name>
    <name type="common">Verticillium wilt</name>
    <dbReference type="NCBI Taxonomy" id="498257"/>
    <lineage>
        <taxon>Eukaryota</taxon>
        <taxon>Fungi</taxon>
        <taxon>Dikarya</taxon>
        <taxon>Ascomycota</taxon>
        <taxon>Pezizomycotina</taxon>
        <taxon>Sordariomycetes</taxon>
        <taxon>Hypocreomycetidae</taxon>
        <taxon>Glomerellales</taxon>
        <taxon>Plectosphaerellaceae</taxon>
        <taxon>Verticillium</taxon>
    </lineage>
</organism>
<name>G2X849_VERDV</name>
<dbReference type="OrthoDB" id="2823490at2759"/>
<dbReference type="AlphaFoldDB" id="G2X849"/>
<dbReference type="KEGG" id="vda:VDAG_05990"/>
<dbReference type="HOGENOM" id="CLU_706362_0_0_1"/>
<evidence type="ECO:0008006" key="3">
    <source>
        <dbReference type="Google" id="ProtNLM"/>
    </source>
</evidence>
<reference evidence="2" key="2">
    <citation type="journal article" date="2011" name="PLoS Pathog.">
        <title>Comparative genomics yields insights into niche adaptation of plant vascular wilt pathogens.</title>
        <authorList>
            <person name="Klosterman S.J."/>
            <person name="Subbarao K.V."/>
            <person name="Kang S."/>
            <person name="Veronese P."/>
            <person name="Gold S.E."/>
            <person name="Thomma B.P.H.J."/>
            <person name="Chen Z."/>
            <person name="Henrissat B."/>
            <person name="Lee Y.-H."/>
            <person name="Park J."/>
            <person name="Garcia-Pedrajas M.D."/>
            <person name="Barbara D.J."/>
            <person name="Anchieta A."/>
            <person name="de Jonge R."/>
            <person name="Santhanam P."/>
            <person name="Maruthachalam K."/>
            <person name="Atallah Z."/>
            <person name="Amyotte S.G."/>
            <person name="Paz Z."/>
            <person name="Inderbitzin P."/>
            <person name="Hayes R.J."/>
            <person name="Heiman D.I."/>
            <person name="Young S."/>
            <person name="Zeng Q."/>
            <person name="Engels R."/>
            <person name="Galagan J."/>
            <person name="Cuomo C.A."/>
            <person name="Dobinson K.F."/>
            <person name="Ma L.-J."/>
        </authorList>
    </citation>
    <scope>NUCLEOTIDE SEQUENCE [LARGE SCALE GENOMIC DNA]</scope>
    <source>
        <strain evidence="2">VdLs.17 / ATCC MYA-4575 / FGSC 10137</strain>
    </source>
</reference>
<proteinExistence type="predicted"/>
<protein>
    <recommendedName>
        <fullName evidence="3">F-box domain-containing protein</fullName>
    </recommendedName>
</protein>
<dbReference type="Proteomes" id="UP000001611">
    <property type="component" value="Unassembled WGS sequence"/>
</dbReference>
<dbReference type="GeneID" id="20707453"/>
<evidence type="ECO:0000313" key="1">
    <source>
        <dbReference type="EMBL" id="EGY15136.1"/>
    </source>
</evidence>
<accession>G2X849</accession>
<gene>
    <name evidence="1" type="ORF">VDAG_05990</name>
</gene>
<sequence>MYLLITPDALHAPGGPAHAAMGSSQLLALPRELRDLILGYAIATGRPPPSSASATLDRVRTLAHDENDHLERANLFSERSIDATAWNSITVLNLLLTNRQICCETLKRLKGPLTYRLDLMHVSGSGIWPTWLAVPIRQCHIDTLHVALRISDLPDEGSPVWNNTLKRSSLSQAHGHASYLKHTYIYLLAGFLQKGPLSHAASRRDCRAAYSANTLILDVASPEPGTHVNLIPSSSQLPSVDPVAAAERLASALARWIRHALDGSGNFLNGHILYQGFGSIHIRVDGEERKIFDLTEHFCRLPIDSDDGRFWPLTCFPDRVSFEAWAHGTVEKRRARGLWNEDVTKRLIEEGQPECGLTLPGLWMAVYDDQEYRPLWGPAHR</sequence>
<evidence type="ECO:0000313" key="2">
    <source>
        <dbReference type="Proteomes" id="UP000001611"/>
    </source>
</evidence>
<dbReference type="RefSeq" id="XP_009657299.1">
    <property type="nucleotide sequence ID" value="XM_009659004.1"/>
</dbReference>
<dbReference type="InParanoid" id="G2X849"/>
<reference evidence="1 2" key="1">
    <citation type="submission" date="2008-03" db="EMBL/GenBank/DDBJ databases">
        <title>The Genome Sequence of Verticillium dahliae VdLs.17.</title>
        <authorList>
            <consortium name="The Broad Institute Genome Sequencing Platform"/>
            <person name="Ma L.-J.J."/>
            <person name="Klosterman S.J."/>
            <person name="Subbarao K."/>
            <person name="Dobinson K."/>
            <person name="Veronese P."/>
            <person name="Kang S."/>
            <person name="Gold S.E."/>
            <person name="Young S."/>
            <person name="Jaffe D."/>
            <person name="Gnerre S."/>
            <person name="Berlin A."/>
            <person name="Heiman D."/>
            <person name="Hepburn T."/>
            <person name="Sykes S."/>
            <person name="Alvarado L."/>
            <person name="Kodira C.D."/>
            <person name="Lander E."/>
            <person name="Galagan J."/>
            <person name="Nusbaum C."/>
            <person name="Birren B."/>
        </authorList>
    </citation>
    <scope>NUCLEOTIDE SEQUENCE [LARGE SCALE GENOMIC DNA]</scope>
    <source>
        <strain evidence="2">VdLs.17 / ATCC MYA-4575 / FGSC 10137</strain>
    </source>
</reference>
<dbReference type="eggNOG" id="ENOG502RNZM">
    <property type="taxonomic scope" value="Eukaryota"/>
</dbReference>
<keyword evidence="2" id="KW-1185">Reference proteome</keyword>
<dbReference type="EMBL" id="DS572707">
    <property type="protein sequence ID" value="EGY15136.1"/>
    <property type="molecule type" value="Genomic_DNA"/>
</dbReference>